<dbReference type="AlphaFoldDB" id="A0A6J1M5N8"/>
<keyword evidence="1" id="KW-1133">Transmembrane helix</keyword>
<evidence type="ECO:0000313" key="3">
    <source>
        <dbReference type="RefSeq" id="XP_023172195.2"/>
    </source>
</evidence>
<evidence type="ECO:0000256" key="1">
    <source>
        <dbReference type="SAM" id="Phobius"/>
    </source>
</evidence>
<feature type="transmembrane region" description="Helical" evidence="1">
    <location>
        <begin position="211"/>
        <end position="234"/>
    </location>
</feature>
<feature type="transmembrane region" description="Helical" evidence="1">
    <location>
        <begin position="95"/>
        <end position="116"/>
    </location>
</feature>
<feature type="transmembrane region" description="Helical" evidence="1">
    <location>
        <begin position="150"/>
        <end position="170"/>
    </location>
</feature>
<reference evidence="3" key="1">
    <citation type="submission" date="2025-08" db="UniProtKB">
        <authorList>
            <consortium name="RefSeq"/>
        </authorList>
    </citation>
    <scope>IDENTIFICATION</scope>
    <source>
        <strain evidence="3">15085-1641.00</strain>
        <tissue evidence="3">Whole body</tissue>
    </source>
</reference>
<keyword evidence="1" id="KW-0472">Membrane</keyword>
<sequence>MFSWNPRRYWEFWPYELPLHHFPGQPELPQEPPLQRPLRQLRYVLHFDEPAEAHNDTAQKITFMKRCYILGSICIVISLMQWLQFTALVKSTRLFLLPGFICMLVAFAALLLLTFCMRWRAHFWFVCVFTAIFMEAVVLGIVMLLPNRSIINILAASAGSIGALFIFYLLGALLPMVVLPGIISFSIILIVFTIASATVLILFIVTDQNKYHAIYFGILFFATIPMSLFHAQIVHGRRYQVPMEEYVSCAVIICMHYTLFSMAIYYYLWIFNW</sequence>
<dbReference type="OrthoDB" id="7845278at2759"/>
<keyword evidence="2" id="KW-1185">Reference proteome</keyword>
<organism evidence="2 3">
    <name type="scientific">Drosophila hydei</name>
    <name type="common">Fruit fly</name>
    <dbReference type="NCBI Taxonomy" id="7224"/>
    <lineage>
        <taxon>Eukaryota</taxon>
        <taxon>Metazoa</taxon>
        <taxon>Ecdysozoa</taxon>
        <taxon>Arthropoda</taxon>
        <taxon>Hexapoda</taxon>
        <taxon>Insecta</taxon>
        <taxon>Pterygota</taxon>
        <taxon>Neoptera</taxon>
        <taxon>Endopterygota</taxon>
        <taxon>Diptera</taxon>
        <taxon>Brachycera</taxon>
        <taxon>Muscomorpha</taxon>
        <taxon>Ephydroidea</taxon>
        <taxon>Drosophilidae</taxon>
        <taxon>Drosophila</taxon>
    </lineage>
</organism>
<evidence type="ECO:0000313" key="2">
    <source>
        <dbReference type="Proteomes" id="UP000504633"/>
    </source>
</evidence>
<dbReference type="OMA" id="YEFVICA"/>
<feature type="transmembrane region" description="Helical" evidence="1">
    <location>
        <begin position="246"/>
        <end position="268"/>
    </location>
</feature>
<keyword evidence="1" id="KW-0812">Transmembrane</keyword>
<protein>
    <submittedName>
        <fullName evidence="3">Uncharacterized protein LOC111600355</fullName>
    </submittedName>
</protein>
<name>A0A6J1M5N8_DROHY</name>
<feature type="transmembrane region" description="Helical" evidence="1">
    <location>
        <begin position="182"/>
        <end position="205"/>
    </location>
</feature>
<dbReference type="KEGG" id="dhe:111600355"/>
<dbReference type="Proteomes" id="UP000504633">
    <property type="component" value="Unplaced"/>
</dbReference>
<feature type="transmembrane region" description="Helical" evidence="1">
    <location>
        <begin position="123"/>
        <end position="144"/>
    </location>
</feature>
<dbReference type="RefSeq" id="XP_023172195.2">
    <property type="nucleotide sequence ID" value="XM_023316427.2"/>
</dbReference>
<proteinExistence type="predicted"/>
<accession>A0A6J1M5N8</accession>
<gene>
    <name evidence="3" type="primary">LOC111600355</name>
</gene>
<feature type="transmembrane region" description="Helical" evidence="1">
    <location>
        <begin position="67"/>
        <end position="89"/>
    </location>
</feature>
<dbReference type="GeneID" id="111600355"/>